<evidence type="ECO:0000313" key="3">
    <source>
        <dbReference type="Proteomes" id="UP001595872"/>
    </source>
</evidence>
<sequence>MTTTNAWDPSENSVAQRTHESQRPDLFKFYIPPPKGLSYRNKAERRKIHRHVYAGSAHIDLDAIEAEAAELLENDPAQAERFFGNKITAGSESWLDTDAWDGRAAPREVPDGTPIVVGFDGSDVDDWTALRAETLDGYQFTPTYGDGLPTIWNPADHGGQVPRLEVDAALDEVMRRYDVVRLYADPPYWETEVDTWVDRYGDKRIIRWYTRRIVQMHAACERLVTDVTKADSTFTHDGCPTTASHMGHARKAARPQRRYVLVKASAAQKIDAAVCSVLAHEAAGDAVAAGLARTKKKSYVYTSSMW</sequence>
<organism evidence="2 3">
    <name type="scientific">Actinomadura gamaensis</name>
    <dbReference type="NCBI Taxonomy" id="1763541"/>
    <lineage>
        <taxon>Bacteria</taxon>
        <taxon>Bacillati</taxon>
        <taxon>Actinomycetota</taxon>
        <taxon>Actinomycetes</taxon>
        <taxon>Streptosporangiales</taxon>
        <taxon>Thermomonosporaceae</taxon>
        <taxon>Actinomadura</taxon>
    </lineage>
</organism>
<comment type="caution">
    <text evidence="2">The sequence shown here is derived from an EMBL/GenBank/DDBJ whole genome shotgun (WGS) entry which is preliminary data.</text>
</comment>
<accession>A0ABV9UB40</accession>
<feature type="compositionally biased region" description="Polar residues" evidence="1">
    <location>
        <begin position="1"/>
        <end position="16"/>
    </location>
</feature>
<dbReference type="RefSeq" id="WP_378262628.1">
    <property type="nucleotide sequence ID" value="NZ_JBHSIT010000012.1"/>
</dbReference>
<keyword evidence="3" id="KW-1185">Reference proteome</keyword>
<feature type="compositionally biased region" description="Basic and acidic residues" evidence="1">
    <location>
        <begin position="17"/>
        <end position="26"/>
    </location>
</feature>
<name>A0ABV9UB40_9ACTN</name>
<gene>
    <name evidence="2" type="ORF">ACFPCY_35135</name>
</gene>
<reference evidence="3" key="1">
    <citation type="journal article" date="2019" name="Int. J. Syst. Evol. Microbiol.">
        <title>The Global Catalogue of Microorganisms (GCM) 10K type strain sequencing project: providing services to taxonomists for standard genome sequencing and annotation.</title>
        <authorList>
            <consortium name="The Broad Institute Genomics Platform"/>
            <consortium name="The Broad Institute Genome Sequencing Center for Infectious Disease"/>
            <person name="Wu L."/>
            <person name="Ma J."/>
        </authorList>
    </citation>
    <scope>NUCLEOTIDE SEQUENCE [LARGE SCALE GENOMIC DNA]</scope>
    <source>
        <strain evidence="3">KLKA75</strain>
    </source>
</reference>
<protein>
    <submittedName>
        <fullName evidence="2">Uncharacterized protein</fullName>
    </submittedName>
</protein>
<dbReference type="Proteomes" id="UP001595872">
    <property type="component" value="Unassembled WGS sequence"/>
</dbReference>
<evidence type="ECO:0000313" key="2">
    <source>
        <dbReference type="EMBL" id="MFC4912580.1"/>
    </source>
</evidence>
<proteinExistence type="predicted"/>
<feature type="region of interest" description="Disordered" evidence="1">
    <location>
        <begin position="1"/>
        <end position="26"/>
    </location>
</feature>
<evidence type="ECO:0000256" key="1">
    <source>
        <dbReference type="SAM" id="MobiDB-lite"/>
    </source>
</evidence>
<dbReference type="EMBL" id="JBHSIT010000012">
    <property type="protein sequence ID" value="MFC4912580.1"/>
    <property type="molecule type" value="Genomic_DNA"/>
</dbReference>